<keyword evidence="19" id="KW-1185">Reference proteome</keyword>
<dbReference type="PROSITE" id="PS00238">
    <property type="entry name" value="OPSIN"/>
    <property type="match status" value="1"/>
</dbReference>
<dbReference type="Proteomes" id="UP000246464">
    <property type="component" value="Chromosome 16"/>
</dbReference>
<organism evidence="18 19">
    <name type="scientific">Scophthalmus maximus</name>
    <name type="common">Turbot</name>
    <name type="synonym">Psetta maxima</name>
    <dbReference type="NCBI Taxonomy" id="52904"/>
    <lineage>
        <taxon>Eukaryota</taxon>
        <taxon>Metazoa</taxon>
        <taxon>Chordata</taxon>
        <taxon>Craniata</taxon>
        <taxon>Vertebrata</taxon>
        <taxon>Euteleostomi</taxon>
        <taxon>Actinopterygii</taxon>
        <taxon>Neopterygii</taxon>
        <taxon>Teleostei</taxon>
        <taxon>Neoteleostei</taxon>
        <taxon>Acanthomorphata</taxon>
        <taxon>Carangaria</taxon>
        <taxon>Pleuronectiformes</taxon>
        <taxon>Pleuronectoidei</taxon>
        <taxon>Scophthalmidae</taxon>
        <taxon>Scophthalmus</taxon>
    </lineage>
</organism>
<evidence type="ECO:0000256" key="6">
    <source>
        <dbReference type="ARBA" id="ARBA00022989"/>
    </source>
</evidence>
<dbReference type="InterPro" id="IPR027430">
    <property type="entry name" value="Retinal_BS"/>
</dbReference>
<dbReference type="Gene3D" id="1.20.1070.10">
    <property type="entry name" value="Rhodopsin 7-helix transmembrane proteins"/>
    <property type="match status" value="1"/>
</dbReference>
<keyword evidence="11 14" id="KW-0675">Receptor</keyword>
<dbReference type="SUPFAM" id="SSF50156">
    <property type="entry name" value="PDZ domain-like"/>
    <property type="match status" value="1"/>
</dbReference>
<keyword evidence="2 14" id="KW-0600">Photoreceptor protein</keyword>
<gene>
    <name evidence="18" type="ORF">SMAX5B_003521</name>
</gene>
<dbReference type="Pfam" id="PF00001">
    <property type="entry name" value="7tm_1"/>
    <property type="match status" value="1"/>
</dbReference>
<dbReference type="EMBL" id="CP026258">
    <property type="protein sequence ID" value="AWP15278.1"/>
    <property type="molecule type" value="Genomic_DNA"/>
</dbReference>
<dbReference type="STRING" id="52904.ENSSMAP00000003751"/>
<dbReference type="AlphaFoldDB" id="A0A2U9CFL7"/>
<dbReference type="PROSITE" id="PS00237">
    <property type="entry name" value="G_PROTEIN_RECEP_F1_1"/>
    <property type="match status" value="1"/>
</dbReference>
<feature type="compositionally biased region" description="Polar residues" evidence="15">
    <location>
        <begin position="401"/>
        <end position="414"/>
    </location>
</feature>
<evidence type="ECO:0000256" key="1">
    <source>
        <dbReference type="ARBA" id="ARBA00004141"/>
    </source>
</evidence>
<dbReference type="SUPFAM" id="SSF81321">
    <property type="entry name" value="Family A G protein-coupled receptor-like"/>
    <property type="match status" value="1"/>
</dbReference>
<feature type="region of interest" description="Disordered" evidence="15">
    <location>
        <begin position="556"/>
        <end position="594"/>
    </location>
</feature>
<dbReference type="CDD" id="cd15336">
    <property type="entry name" value="7tmA_Melanopsin"/>
    <property type="match status" value="1"/>
</dbReference>
<dbReference type="PRINTS" id="PR00238">
    <property type="entry name" value="OPSIN"/>
</dbReference>
<dbReference type="GO" id="GO:0016020">
    <property type="term" value="C:membrane"/>
    <property type="evidence" value="ECO:0007669"/>
    <property type="project" value="UniProtKB-SubCell"/>
</dbReference>
<evidence type="ECO:0000256" key="5">
    <source>
        <dbReference type="ARBA" id="ARBA00022925"/>
    </source>
</evidence>
<feature type="compositionally biased region" description="Low complexity" evidence="15">
    <location>
        <begin position="441"/>
        <end position="452"/>
    </location>
</feature>
<dbReference type="PROSITE" id="PS50106">
    <property type="entry name" value="PDZ"/>
    <property type="match status" value="1"/>
</dbReference>
<dbReference type="GO" id="GO:0007602">
    <property type="term" value="P:phototransduction"/>
    <property type="evidence" value="ECO:0007669"/>
    <property type="project" value="UniProtKB-KW"/>
</dbReference>
<feature type="region of interest" description="Disordered" evidence="15">
    <location>
        <begin position="441"/>
        <end position="526"/>
    </location>
</feature>
<dbReference type="GO" id="GO:0004930">
    <property type="term" value="F:G protein-coupled receptor activity"/>
    <property type="evidence" value="ECO:0007669"/>
    <property type="project" value="UniProtKB-KW"/>
</dbReference>
<evidence type="ECO:0000256" key="2">
    <source>
        <dbReference type="ARBA" id="ARBA00022543"/>
    </source>
</evidence>
<evidence type="ECO:0000256" key="8">
    <source>
        <dbReference type="ARBA" id="ARBA00023040"/>
    </source>
</evidence>
<dbReference type="SMART" id="SM00228">
    <property type="entry name" value="PDZ"/>
    <property type="match status" value="1"/>
</dbReference>
<dbReference type="PROSITE" id="PS50262">
    <property type="entry name" value="G_PROTEIN_RECEP_F1_2"/>
    <property type="match status" value="1"/>
</dbReference>
<dbReference type="InterPro" id="IPR001760">
    <property type="entry name" value="Opsin"/>
</dbReference>
<evidence type="ECO:0000259" key="16">
    <source>
        <dbReference type="PROSITE" id="PS50106"/>
    </source>
</evidence>
<dbReference type="Pfam" id="PF00595">
    <property type="entry name" value="PDZ"/>
    <property type="match status" value="1"/>
</dbReference>
<dbReference type="InterPro" id="IPR017452">
    <property type="entry name" value="GPCR_Rhodpsn_7TM"/>
</dbReference>
<accession>A0A2U9CFL7</accession>
<evidence type="ECO:0000256" key="3">
    <source>
        <dbReference type="ARBA" id="ARBA00022606"/>
    </source>
</evidence>
<evidence type="ECO:0000313" key="18">
    <source>
        <dbReference type="EMBL" id="AWP15278.1"/>
    </source>
</evidence>
<dbReference type="InterPro" id="IPR031847">
    <property type="entry name" value="PDLI1-4/Zasp-like_mid"/>
</dbReference>
<dbReference type="CDD" id="cd06753">
    <property type="entry name" value="PDZ_PDLIM-like"/>
    <property type="match status" value="1"/>
</dbReference>
<dbReference type="GO" id="GO:0007601">
    <property type="term" value="P:visual perception"/>
    <property type="evidence" value="ECO:0007669"/>
    <property type="project" value="InterPro"/>
</dbReference>
<dbReference type="InterPro" id="IPR000276">
    <property type="entry name" value="GPCR_Rhodpsn"/>
</dbReference>
<feature type="compositionally biased region" description="Low complexity" evidence="15">
    <location>
        <begin position="486"/>
        <end position="519"/>
    </location>
</feature>
<evidence type="ECO:0000256" key="10">
    <source>
        <dbReference type="ARBA" id="ARBA00023157"/>
    </source>
</evidence>
<feature type="domain" description="G-protein coupled receptors family 1 profile" evidence="17">
    <location>
        <begin position="35"/>
        <end position="297"/>
    </location>
</feature>
<comment type="subcellular location">
    <subcellularLocation>
        <location evidence="1 14">Membrane</location>
        <topology evidence="1 14">Multi-pass membrane protein</topology>
    </subcellularLocation>
</comment>
<evidence type="ECO:0000256" key="7">
    <source>
        <dbReference type="ARBA" id="ARBA00022991"/>
    </source>
</evidence>
<dbReference type="PRINTS" id="PR00237">
    <property type="entry name" value="GPCRRHODOPSN"/>
</dbReference>
<feature type="compositionally biased region" description="Basic and acidic residues" evidence="15">
    <location>
        <begin position="560"/>
        <end position="586"/>
    </location>
</feature>
<dbReference type="SMART" id="SM01381">
    <property type="entry name" value="7TM_GPCR_Srsx"/>
    <property type="match status" value="1"/>
</dbReference>
<comment type="similarity">
    <text evidence="14">Belongs to the G-protein coupled receptor 1 family. Opsin subfamily.</text>
</comment>
<comment type="function">
    <text evidence="13">Photoreceptor implicated in non-image-forming responses to light.</text>
</comment>
<protein>
    <submittedName>
        <fullName evidence="18">Putative PDZ and LIM domain protein 5-like isoform 2</fullName>
    </submittedName>
</protein>
<evidence type="ECO:0000313" key="19">
    <source>
        <dbReference type="Proteomes" id="UP000246464"/>
    </source>
</evidence>
<dbReference type="Pfam" id="PF15936">
    <property type="entry name" value="DUF4749"/>
    <property type="match status" value="1"/>
</dbReference>
<feature type="region of interest" description="Disordered" evidence="15">
    <location>
        <begin position="372"/>
        <end position="419"/>
    </location>
</feature>
<sequence>MDLDRGFYRQVDVKDQAHYIVAFFVLVIGTVGVTGNALVMYAFFCNKNLRTPPNFFIMNLAVSDFLMATTQSPIFFVNSLYKGWIFGETGCKMYAFCGALFGITSMINLLAISIDRYIVITKPLQSIRWTSRRRTCLFIALVWLYSLAWSLAPLLGWSSYIPEGLMTSCTWDYVTSTPANKSYTLMLCCFVFFIPLGIISYCYLSMFLAIRQASRDVEKLGSQVRKSTLIQQQSIKTEWKLAKIAFVVIIVFVLSWSPYACVTLIAWAGYGHILNPYSKAVPAVIAKASAIYNPFIYAIIHAKYRLQGGKDFCLPLTISRLTDGGKAVRAKMSVGDLILSINGISTDSMTHLEAQNKIKACTDNLSLILQRPSSAPKEGVPKDEPQEIIKPVPITHPAPSTAYTKPPSQSSPAYNKTARPFGGAGGVLAASSPAAPRVASIPSESSAFTPAAPSQPPQPPFLLKSSHPAPNSTPANSVPRPGPARSTFTSPSASSCSSNSSSPARVTAPSSQPTAPQPSVYNTPFNLYSNANACEVAMGQRRGLLESQGLSENFNGKPVVEVEDHASPLSDSSKKRLMEDTEDWHPRTGTSQSRSFRILAQLTGTENEQAPENNGKKIRANKLDPEVVGLKYNKLRDWHHDNSARLLNLQ</sequence>
<evidence type="ECO:0000256" key="12">
    <source>
        <dbReference type="ARBA" id="ARBA00023224"/>
    </source>
</evidence>
<keyword evidence="5 14" id="KW-0681">Retinal protein</keyword>
<keyword evidence="8 14" id="KW-0297">G-protein coupled receptor</keyword>
<evidence type="ECO:0000256" key="13">
    <source>
        <dbReference type="ARBA" id="ARBA00059157"/>
    </source>
</evidence>
<evidence type="ECO:0000256" key="15">
    <source>
        <dbReference type="SAM" id="MobiDB-lite"/>
    </source>
</evidence>
<dbReference type="FunFam" id="2.30.42.10:FF:000055">
    <property type="entry name" value="PDZ and LIM domain protein 3"/>
    <property type="match status" value="1"/>
</dbReference>
<dbReference type="Gene3D" id="2.30.42.10">
    <property type="match status" value="1"/>
</dbReference>
<feature type="transmembrane region" description="Helical" evidence="14">
    <location>
        <begin position="93"/>
        <end position="114"/>
    </location>
</feature>
<evidence type="ECO:0000256" key="9">
    <source>
        <dbReference type="ARBA" id="ARBA00023136"/>
    </source>
</evidence>
<keyword evidence="4 14" id="KW-0812">Transmembrane</keyword>
<dbReference type="PANTHER" id="PTHR24240">
    <property type="entry name" value="OPSIN"/>
    <property type="match status" value="1"/>
</dbReference>
<keyword evidence="9 14" id="KW-0472">Membrane</keyword>
<feature type="transmembrane region" description="Helical" evidence="14">
    <location>
        <begin position="135"/>
        <end position="157"/>
    </location>
</feature>
<keyword evidence="10" id="KW-1015">Disulfide bond</keyword>
<evidence type="ECO:0000256" key="11">
    <source>
        <dbReference type="ARBA" id="ARBA00023170"/>
    </source>
</evidence>
<dbReference type="InterPro" id="IPR050125">
    <property type="entry name" value="GPCR_opsins"/>
</dbReference>
<comment type="caution">
    <text evidence="14">Lacks conserved residue(s) required for the propagation of feature annotation.</text>
</comment>
<evidence type="ECO:0000259" key="17">
    <source>
        <dbReference type="PROSITE" id="PS50262"/>
    </source>
</evidence>
<name>A0A2U9CFL7_SCOMX</name>
<feature type="transmembrane region" description="Helical" evidence="14">
    <location>
        <begin position="20"/>
        <end position="44"/>
    </location>
</feature>
<evidence type="ECO:0000256" key="14">
    <source>
        <dbReference type="RuleBase" id="RU004951"/>
    </source>
</evidence>
<dbReference type="InterPro" id="IPR001478">
    <property type="entry name" value="PDZ"/>
</dbReference>
<dbReference type="InterPro" id="IPR036034">
    <property type="entry name" value="PDZ_sf"/>
</dbReference>
<reference evidence="18 19" key="1">
    <citation type="submission" date="2017-12" db="EMBL/GenBank/DDBJ databases">
        <title>Integrating genomic resources of turbot (Scophthalmus maximus) in depth evaluation of genetic and physical mapping variation across individuals.</title>
        <authorList>
            <person name="Martinez P."/>
        </authorList>
    </citation>
    <scope>NUCLEOTIDE SEQUENCE [LARGE SCALE GENOMIC DNA]</scope>
</reference>
<feature type="transmembrane region" description="Helical" evidence="14">
    <location>
        <begin position="56"/>
        <end position="81"/>
    </location>
</feature>
<feature type="transmembrane region" description="Helical" evidence="14">
    <location>
        <begin position="244"/>
        <end position="268"/>
    </location>
</feature>
<evidence type="ECO:0000256" key="4">
    <source>
        <dbReference type="ARBA" id="ARBA00022692"/>
    </source>
</evidence>
<keyword evidence="6 14" id="KW-1133">Transmembrane helix</keyword>
<keyword evidence="12 14" id="KW-0807">Transducer</keyword>
<dbReference type="FunFam" id="1.20.1070.10:FF:000044">
    <property type="entry name" value="Opsin, ultraviolet-sensitive"/>
    <property type="match status" value="1"/>
</dbReference>
<keyword evidence="3 14" id="KW-0716">Sensory transduction</keyword>
<proteinExistence type="inferred from homology"/>
<keyword evidence="7 14" id="KW-0157">Chromophore</keyword>
<feature type="domain" description="PDZ" evidence="16">
    <location>
        <begin position="304"/>
        <end position="373"/>
    </location>
</feature>
<dbReference type="GO" id="GO:0009881">
    <property type="term" value="F:photoreceptor activity"/>
    <property type="evidence" value="ECO:0007669"/>
    <property type="project" value="UniProtKB-KW"/>
</dbReference>
<feature type="transmembrane region" description="Helical" evidence="14">
    <location>
        <begin position="183"/>
        <end position="210"/>
    </location>
</feature>